<dbReference type="SUPFAM" id="SSF53383">
    <property type="entry name" value="PLP-dependent transferases"/>
    <property type="match status" value="1"/>
</dbReference>
<sequence length="87" mass="9508">MRDELIAAAEWVCQYLGQLPEAPVSRPMPARLRDAPLDRTGGELRQILDFVREEIAPFPTGNGHPAFFAWINSPPAPAGLIAELLAS</sequence>
<organism evidence="1 2">
    <name type="scientific">Streptomyces katrae</name>
    <dbReference type="NCBI Taxonomy" id="68223"/>
    <lineage>
        <taxon>Bacteria</taxon>
        <taxon>Bacillati</taxon>
        <taxon>Actinomycetota</taxon>
        <taxon>Actinomycetes</taxon>
        <taxon>Kitasatosporales</taxon>
        <taxon>Streptomycetaceae</taxon>
        <taxon>Streptomyces</taxon>
    </lineage>
</organism>
<dbReference type="EMBL" id="JZWV01001778">
    <property type="protein sequence ID" value="KJY16188.1"/>
    <property type="molecule type" value="Genomic_DNA"/>
</dbReference>
<dbReference type="Proteomes" id="UP000033551">
    <property type="component" value="Unassembled WGS sequence"/>
</dbReference>
<dbReference type="AlphaFoldDB" id="A0A0F4I3Z5"/>
<reference evidence="1 2" key="1">
    <citation type="submission" date="2015-02" db="EMBL/GenBank/DDBJ databases">
        <authorList>
            <person name="Ju K.-S."/>
            <person name="Doroghazi J.R."/>
            <person name="Metcalf W."/>
        </authorList>
    </citation>
    <scope>NUCLEOTIDE SEQUENCE [LARGE SCALE GENOMIC DNA]</scope>
    <source>
        <strain evidence="1 2">NRRL ISP-5550</strain>
    </source>
</reference>
<evidence type="ECO:0008006" key="3">
    <source>
        <dbReference type="Google" id="ProtNLM"/>
    </source>
</evidence>
<comment type="caution">
    <text evidence="1">The sequence shown here is derived from an EMBL/GenBank/DDBJ whole genome shotgun (WGS) entry which is preliminary data.</text>
</comment>
<dbReference type="Gene3D" id="3.90.1150.170">
    <property type="match status" value="1"/>
</dbReference>
<name>A0A0F4I3Z5_9ACTN</name>
<feature type="non-terminal residue" evidence="1">
    <location>
        <position position="87"/>
    </location>
</feature>
<evidence type="ECO:0000313" key="1">
    <source>
        <dbReference type="EMBL" id="KJY16188.1"/>
    </source>
</evidence>
<accession>A0A0F4I3Z5</accession>
<protein>
    <recommendedName>
        <fullName evidence="3">Amino acid decarboxylase</fullName>
    </recommendedName>
</protein>
<evidence type="ECO:0000313" key="2">
    <source>
        <dbReference type="Proteomes" id="UP000033551"/>
    </source>
</evidence>
<dbReference type="InterPro" id="IPR015424">
    <property type="entry name" value="PyrdxlP-dep_Trfase"/>
</dbReference>
<gene>
    <name evidence="1" type="ORF">VR44_40565</name>
</gene>
<keyword evidence="2" id="KW-1185">Reference proteome</keyword>
<proteinExistence type="predicted"/>